<proteinExistence type="predicted"/>
<dbReference type="Proteomes" id="UP001597526">
    <property type="component" value="Unassembled WGS sequence"/>
</dbReference>
<evidence type="ECO:0000313" key="1">
    <source>
        <dbReference type="EMBL" id="MFD2586123.1"/>
    </source>
</evidence>
<gene>
    <name evidence="1" type="ORF">ACFSQJ_04235</name>
</gene>
<sequence>MTHATDPITIIYQQVDFSFTGGIQKSDISIGEVTSVNFNISETVGSSDYTMRFTMNGNALIKDTNGNTVSPGNSYDIPKGNFNWSLEGVSEGTVLITFFAQNETGLEKPVEITVNVSPKDYNFTANATGPGGFIGESTTINFNITELGLGGDTYTMYYSTGNANSSFEFDGNTYGPGETFTVPIGSFNGNYIGLSEGDHDIVFNTRSSSNVPKTADVSLSYERYVEPFDLTISQAPGERLEGDAFNITVITNAEGTHDPTVTYEMAFSFRGNRAGYIIYSGTRYDEGETVPLNYGSTNMTFYPDTQDKFSIDFVVDNSTGETRNGSTFVDTLRRPVALVKGEKHNVSCGGLNGCDYQVRIYTCFDIGCSEAYGGATLDRVEIRIYNRKDNRWDTRVFNYNEAVGTGVDRYFLLEEEARESRLRYLDQDFEVRVRDTNNQWSEVTLGKIIRV</sequence>
<accession>A0ABW5MTS8</accession>
<comment type="caution">
    <text evidence="1">The sequence shown here is derived from an EMBL/GenBank/DDBJ whole genome shotgun (WGS) entry which is preliminary data.</text>
</comment>
<name>A0ABW5MTS8_9FLAO</name>
<dbReference type="RefSeq" id="WP_377766250.1">
    <property type="nucleotide sequence ID" value="NZ_JBHULB010000007.1"/>
</dbReference>
<keyword evidence="2" id="KW-1185">Reference proteome</keyword>
<protein>
    <submittedName>
        <fullName evidence="1">Uncharacterized protein</fullName>
    </submittedName>
</protein>
<evidence type="ECO:0000313" key="2">
    <source>
        <dbReference type="Proteomes" id="UP001597526"/>
    </source>
</evidence>
<dbReference type="InterPro" id="IPR038707">
    <property type="entry name" value="TraQ_sf"/>
</dbReference>
<dbReference type="Gene3D" id="2.60.40.2410">
    <property type="entry name" value="Uncharacterised protein PF12988, DUF3872"/>
    <property type="match status" value="3"/>
</dbReference>
<organism evidence="1 2">
    <name type="scientific">Croceitalea marina</name>
    <dbReference type="NCBI Taxonomy" id="1775166"/>
    <lineage>
        <taxon>Bacteria</taxon>
        <taxon>Pseudomonadati</taxon>
        <taxon>Bacteroidota</taxon>
        <taxon>Flavobacteriia</taxon>
        <taxon>Flavobacteriales</taxon>
        <taxon>Flavobacteriaceae</taxon>
        <taxon>Croceitalea</taxon>
    </lineage>
</organism>
<reference evidence="2" key="1">
    <citation type="journal article" date="2019" name="Int. J. Syst. Evol. Microbiol.">
        <title>The Global Catalogue of Microorganisms (GCM) 10K type strain sequencing project: providing services to taxonomists for standard genome sequencing and annotation.</title>
        <authorList>
            <consortium name="The Broad Institute Genomics Platform"/>
            <consortium name="The Broad Institute Genome Sequencing Center for Infectious Disease"/>
            <person name="Wu L."/>
            <person name="Ma J."/>
        </authorList>
    </citation>
    <scope>NUCLEOTIDE SEQUENCE [LARGE SCALE GENOMIC DNA]</scope>
    <source>
        <strain evidence="2">KCTC 52368</strain>
    </source>
</reference>
<dbReference type="EMBL" id="JBHULB010000007">
    <property type="protein sequence ID" value="MFD2586123.1"/>
    <property type="molecule type" value="Genomic_DNA"/>
</dbReference>